<dbReference type="Pfam" id="PF13637">
    <property type="entry name" value="Ank_4"/>
    <property type="match status" value="1"/>
</dbReference>
<dbReference type="Pfam" id="PF00041">
    <property type="entry name" value="fn3"/>
    <property type="match status" value="1"/>
</dbReference>
<dbReference type="SMART" id="SM00060">
    <property type="entry name" value="FN3"/>
    <property type="match status" value="1"/>
</dbReference>
<dbReference type="SMART" id="SM00248">
    <property type="entry name" value="ANK"/>
    <property type="match status" value="2"/>
</dbReference>
<dbReference type="InterPro" id="IPR036116">
    <property type="entry name" value="FN3_sf"/>
</dbReference>
<dbReference type="SUPFAM" id="SSF48403">
    <property type="entry name" value="Ankyrin repeat"/>
    <property type="match status" value="1"/>
</dbReference>
<feature type="compositionally biased region" description="Low complexity" evidence="2">
    <location>
        <begin position="1116"/>
        <end position="1129"/>
    </location>
</feature>
<gene>
    <name evidence="5" type="ORF">AMELA_G00073470</name>
</gene>
<dbReference type="PROSITE" id="PS50853">
    <property type="entry name" value="FN3"/>
    <property type="match status" value="1"/>
</dbReference>
<dbReference type="EMBL" id="JAAGNN010000006">
    <property type="protein sequence ID" value="KAF4087698.1"/>
    <property type="molecule type" value="Genomic_DNA"/>
</dbReference>
<sequence length="1297" mass="145885">MASFGKLINRRDGRRSGSYCCSAAEARSLEQRLQRPLLSKSRTLPSIPQSPIVSRLHQNSQLVGRSEPCSQLASSPTHLTSCTLPPADYAWRLEDDNESEEQQVGSGVKLRPHSQSPFSQLHSRAAYLRKSLSVDGHLGVPEYDSAQSQGRGSCNGKGKLKRKFSLGSADRKEARQRRVDSGILRLTQRLSVKDKKQEKSFYRRRSLSVDWAESKMTQRVQEHCPPAMRKYSSSSCSSPPNAARRLYRNLSGKFRMANSDESDNKEQLRKANEYNMALFEAVEQQDLDLVESLLKNFSVEELDLNTPNSEGLLPLDIAILTNNVPMAKLLLKRGAKESPHFVSPEARAVHLVALVKEAELRVSELAAQVKGAESTEEGTDTDRERQLKAWEWRLRLYKRMQTGYTHASPPDPPSCVRLSVSSSSSLKVNFQEPLCLNAAIITKYRVVWSTSPSFSPLCGDIVIEDTTLLQCDITGLRASVDYYVQVFAYNMKGWSEPQISVPACATPSGWREVDGRVPRLNGLGQTLLQILGQIKESHQHCVCHDQCKGQPNIRKHSVSKSLRHLFQPTSKFVKSLKRGLYVACVFYKDDNIVVTAEEQLPIIEVDDSYSSLTQDFLWFTKVTYLWEEILWLQQCASSTHPSCSCTLQTRLKILQALTQLQALLGTQDLGQVYFEPLRDKHGNALLVLLRDLCGCSDLDTQRWSKLNKLQLQRKSTSCVDEPTALDTLLITLHEKIAYHKRSRKMLSPGLYLGYMKLSSSVEQIRVLVPQKIPNVFCHVKIRDNSHVSREEWQWLQAVRSLDDTQDVYAKEENAAHRLLLELRSAAYDLLGRINIPNNQAQDFRIYVHDVLEFGEGVSFLLLLPPYEEVCTPPGQNNFSPRSGFFTLPLQIFELVHFGAYCPTFIGQYCRASASLDLESLISQQALREAFSESELLTAKQRHQKIQELLQQVDEVWREARWMVEVLQFARYKQQRGGVNLGSIIDFSKENIVEKTPSTSSQPDYLPSPVPSPVESPVPSPDSGRKYPDPLSDDEGSLEVFLTPDSDYSSSPRDLDLLPPSHPLPYTHTLAQPDVLCSGGGVRAGPELIDSDFVLPSRQIELLRITEKKTALCVRTSSLEAPPTPSATTPNPSPSKVWPRPGPVRSLSEDSGRKQNSSHCRNSAHRSCYSTVRIYPQYHTGLPKETSVKLRVTIHTTAREMVQLVVQEINGLCARLQTAARQCMCPAQVCVCGAEACLYESEQLDHFALVLLTDGREKWLQDDFCPLTLQNPWTHGRLCVRFKQCSPLALQHSRATAV</sequence>
<dbReference type="Gene3D" id="2.60.40.10">
    <property type="entry name" value="Immunoglobulins"/>
    <property type="match status" value="1"/>
</dbReference>
<keyword evidence="6" id="KW-1185">Reference proteome</keyword>
<dbReference type="SUPFAM" id="SSF49265">
    <property type="entry name" value="Fibronectin type III"/>
    <property type="match status" value="1"/>
</dbReference>
<evidence type="ECO:0000259" key="3">
    <source>
        <dbReference type="PROSITE" id="PS50200"/>
    </source>
</evidence>
<comment type="caution">
    <text evidence="5">The sequence shown here is derived from an EMBL/GenBank/DDBJ whole genome shotgun (WGS) entry which is preliminary data.</text>
</comment>
<dbReference type="InterPro" id="IPR013783">
    <property type="entry name" value="Ig-like_fold"/>
</dbReference>
<feature type="region of interest" description="Disordered" evidence="2">
    <location>
        <begin position="1116"/>
        <end position="1161"/>
    </location>
</feature>
<dbReference type="Gene3D" id="1.25.40.20">
    <property type="entry name" value="Ankyrin repeat-containing domain"/>
    <property type="match status" value="1"/>
</dbReference>
<dbReference type="InterPro" id="IPR039269">
    <property type="entry name" value="ANKFN1"/>
</dbReference>
<dbReference type="InterPro" id="IPR000159">
    <property type="entry name" value="RA_dom"/>
</dbReference>
<evidence type="ECO:0000256" key="2">
    <source>
        <dbReference type="SAM" id="MobiDB-lite"/>
    </source>
</evidence>
<evidence type="ECO:0000256" key="1">
    <source>
        <dbReference type="PROSITE-ProRule" id="PRU00023"/>
    </source>
</evidence>
<name>A0A7J6B1Y1_AMEME</name>
<proteinExistence type="predicted"/>
<dbReference type="GO" id="GO:0007165">
    <property type="term" value="P:signal transduction"/>
    <property type="evidence" value="ECO:0007669"/>
    <property type="project" value="InterPro"/>
</dbReference>
<dbReference type="CDD" id="cd00063">
    <property type="entry name" value="FN3"/>
    <property type="match status" value="1"/>
</dbReference>
<dbReference type="Proteomes" id="UP000593565">
    <property type="component" value="Unassembled WGS sequence"/>
</dbReference>
<feature type="region of interest" description="Disordered" evidence="2">
    <location>
        <begin position="143"/>
        <end position="173"/>
    </location>
</feature>
<dbReference type="InterPro" id="IPR036770">
    <property type="entry name" value="Ankyrin_rpt-contain_sf"/>
</dbReference>
<dbReference type="CDD" id="cd17117">
    <property type="entry name" value="RA_ANKFN1_like"/>
    <property type="match status" value="1"/>
</dbReference>
<dbReference type="GO" id="GO:0000132">
    <property type="term" value="P:establishment of mitotic spindle orientation"/>
    <property type="evidence" value="ECO:0007669"/>
    <property type="project" value="TreeGrafter"/>
</dbReference>
<dbReference type="InterPro" id="IPR003961">
    <property type="entry name" value="FN3_dom"/>
</dbReference>
<dbReference type="PROSITE" id="PS50200">
    <property type="entry name" value="RA"/>
    <property type="match status" value="1"/>
</dbReference>
<dbReference type="PROSITE" id="PS50088">
    <property type="entry name" value="ANK_REPEAT"/>
    <property type="match status" value="1"/>
</dbReference>
<protein>
    <recommendedName>
        <fullName evidence="7">Ankyrin repeat and fibronectin type-III domain-containing protein 1-like</fullName>
    </recommendedName>
</protein>
<dbReference type="InterPro" id="IPR002110">
    <property type="entry name" value="Ankyrin_rpt"/>
</dbReference>
<feature type="region of interest" description="Disordered" evidence="2">
    <location>
        <begin position="97"/>
        <end position="116"/>
    </location>
</feature>
<dbReference type="PANTHER" id="PTHR21437:SF2">
    <property type="entry name" value="ANKYRIN REPEAT AND FIBRONECTIN TYPE-III DOMAIN-CONTAINING PROTEIN 1-LIKE"/>
    <property type="match status" value="1"/>
</dbReference>
<dbReference type="OrthoDB" id="2428204at2759"/>
<dbReference type="GO" id="GO:0061172">
    <property type="term" value="P:regulation of establishment of bipolar cell polarity"/>
    <property type="evidence" value="ECO:0007669"/>
    <property type="project" value="TreeGrafter"/>
</dbReference>
<reference evidence="5 6" key="1">
    <citation type="submission" date="2020-02" db="EMBL/GenBank/DDBJ databases">
        <title>A chromosome-scale genome assembly of the black bullhead catfish (Ameiurus melas).</title>
        <authorList>
            <person name="Wen M."/>
            <person name="Zham M."/>
            <person name="Cabau C."/>
            <person name="Klopp C."/>
            <person name="Donnadieu C."/>
            <person name="Roques C."/>
            <person name="Bouchez O."/>
            <person name="Lampietro C."/>
            <person name="Jouanno E."/>
            <person name="Herpin A."/>
            <person name="Louis A."/>
            <person name="Berthelot C."/>
            <person name="Parey E."/>
            <person name="Roest-Crollius H."/>
            <person name="Braasch I."/>
            <person name="Postlethwait J."/>
            <person name="Robinson-Rechavi M."/>
            <person name="Echchiki A."/>
            <person name="Begum T."/>
            <person name="Montfort J."/>
            <person name="Schartl M."/>
            <person name="Bobe J."/>
            <person name="Guiguen Y."/>
        </authorList>
    </citation>
    <scope>NUCLEOTIDE SEQUENCE [LARGE SCALE GENOMIC DNA]</scope>
    <source>
        <strain evidence="5">M_S1</strain>
        <tissue evidence="5">Blood</tissue>
    </source>
</reference>
<feature type="compositionally biased region" description="Pro residues" evidence="2">
    <location>
        <begin position="1005"/>
        <end position="1019"/>
    </location>
</feature>
<accession>A0A7J6B1Y1</accession>
<feature type="domain" description="Ras-associating" evidence="3">
    <location>
        <begin position="1170"/>
        <end position="1284"/>
    </location>
</feature>
<feature type="repeat" description="ANK" evidence="1">
    <location>
        <begin position="310"/>
        <end position="335"/>
    </location>
</feature>
<organism evidence="5 6">
    <name type="scientific">Ameiurus melas</name>
    <name type="common">Black bullhead</name>
    <name type="synonym">Silurus melas</name>
    <dbReference type="NCBI Taxonomy" id="219545"/>
    <lineage>
        <taxon>Eukaryota</taxon>
        <taxon>Metazoa</taxon>
        <taxon>Chordata</taxon>
        <taxon>Craniata</taxon>
        <taxon>Vertebrata</taxon>
        <taxon>Euteleostomi</taxon>
        <taxon>Actinopterygii</taxon>
        <taxon>Neopterygii</taxon>
        <taxon>Teleostei</taxon>
        <taxon>Ostariophysi</taxon>
        <taxon>Siluriformes</taxon>
        <taxon>Ictaluridae</taxon>
        <taxon>Ameiurus</taxon>
    </lineage>
</organism>
<evidence type="ECO:0000313" key="6">
    <source>
        <dbReference type="Proteomes" id="UP000593565"/>
    </source>
</evidence>
<keyword evidence="1" id="KW-0040">ANK repeat</keyword>
<evidence type="ECO:0000259" key="4">
    <source>
        <dbReference type="PROSITE" id="PS50853"/>
    </source>
</evidence>
<feature type="domain" description="Fibronectin type-III" evidence="4">
    <location>
        <begin position="412"/>
        <end position="509"/>
    </location>
</feature>
<dbReference type="GO" id="GO:0005819">
    <property type="term" value="C:spindle"/>
    <property type="evidence" value="ECO:0007669"/>
    <property type="project" value="TreeGrafter"/>
</dbReference>
<evidence type="ECO:0008006" key="7">
    <source>
        <dbReference type="Google" id="ProtNLM"/>
    </source>
</evidence>
<dbReference type="PANTHER" id="PTHR21437">
    <property type="entry name" value="WIDE AWAKE"/>
    <property type="match status" value="1"/>
</dbReference>
<evidence type="ECO:0000313" key="5">
    <source>
        <dbReference type="EMBL" id="KAF4087698.1"/>
    </source>
</evidence>
<feature type="region of interest" description="Disordered" evidence="2">
    <location>
        <begin position="994"/>
        <end position="1059"/>
    </location>
</feature>
<dbReference type="PROSITE" id="PS50297">
    <property type="entry name" value="ANK_REP_REGION"/>
    <property type="match status" value="1"/>
</dbReference>